<keyword evidence="4" id="KW-0808">Transferase</keyword>
<evidence type="ECO:0000256" key="10">
    <source>
        <dbReference type="ARBA" id="ARBA00049370"/>
    </source>
</evidence>
<dbReference type="GO" id="GO:0005524">
    <property type="term" value="F:ATP binding"/>
    <property type="evidence" value="ECO:0007669"/>
    <property type="project" value="UniProtKB-KW"/>
</dbReference>
<dbReference type="GO" id="GO:0004781">
    <property type="term" value="F:sulfate adenylyltransferase (ATP) activity"/>
    <property type="evidence" value="ECO:0007669"/>
    <property type="project" value="UniProtKB-EC"/>
</dbReference>
<dbReference type="InterPro" id="IPR002500">
    <property type="entry name" value="PAPS_reduct_dom"/>
</dbReference>
<keyword evidence="5 12" id="KW-0548">Nucleotidyltransferase</keyword>
<dbReference type="InterPro" id="IPR050128">
    <property type="entry name" value="Sulfate_adenylyltrnsfr_sub2"/>
</dbReference>
<dbReference type="Pfam" id="PF01507">
    <property type="entry name" value="PAPS_reduct"/>
    <property type="match status" value="1"/>
</dbReference>
<dbReference type="RefSeq" id="WP_420242864.1">
    <property type="nucleotide sequence ID" value="NZ_BOPV01000001.1"/>
</dbReference>
<evidence type="ECO:0000256" key="8">
    <source>
        <dbReference type="ARBA" id="ARBA00030256"/>
    </source>
</evidence>
<evidence type="ECO:0000259" key="11">
    <source>
        <dbReference type="Pfam" id="PF01507"/>
    </source>
</evidence>
<comment type="caution">
    <text evidence="12">The sequence shown here is derived from an EMBL/GenBank/DDBJ whole genome shotgun (WGS) entry which is preliminary data.</text>
</comment>
<evidence type="ECO:0000256" key="9">
    <source>
        <dbReference type="ARBA" id="ARBA00031812"/>
    </source>
</evidence>
<evidence type="ECO:0000313" key="13">
    <source>
        <dbReference type="Proteomes" id="UP000681075"/>
    </source>
</evidence>
<evidence type="ECO:0000256" key="5">
    <source>
        <dbReference type="ARBA" id="ARBA00022695"/>
    </source>
</evidence>
<sequence length="280" mass="32042">MKLARVAQPVSPSLGATDNLDDLENRSIWLIREAYARLKPLGMLWSIGKDSNVVLWLARKAFLGRVPFPVVQLDTGMELPEVYAFRDRIVQEWNLDLRIETCPPESEMDPTLPPATRAAARKTAGLQALLEREQLRGVLVGIRRDEQGTRAKERVFSPRSLGGNWDVTQQPAEFWDQYRTDFPVGAHVRVHPLLDWSELDVWRYTRREQIPIVPLYLAKNGKRYRSLGEKNVTFPVDSNASSIDEIIAELETTRIPERAGRSIDSETEDSFERLRQAGYM</sequence>
<accession>A0A8S8X7P2</accession>
<evidence type="ECO:0000256" key="7">
    <source>
        <dbReference type="ARBA" id="ARBA00022840"/>
    </source>
</evidence>
<comment type="catalytic activity">
    <reaction evidence="10">
        <text>sulfate + ATP + H(+) = adenosine 5'-phosphosulfate + diphosphate</text>
        <dbReference type="Rhea" id="RHEA:18133"/>
        <dbReference type="ChEBI" id="CHEBI:15378"/>
        <dbReference type="ChEBI" id="CHEBI:16189"/>
        <dbReference type="ChEBI" id="CHEBI:30616"/>
        <dbReference type="ChEBI" id="CHEBI:33019"/>
        <dbReference type="ChEBI" id="CHEBI:58243"/>
        <dbReference type="EC" id="2.7.7.4"/>
    </reaction>
</comment>
<keyword evidence="6" id="KW-0547">Nucleotide-binding</keyword>
<keyword evidence="13" id="KW-1185">Reference proteome</keyword>
<dbReference type="SUPFAM" id="SSF52402">
    <property type="entry name" value="Adenine nucleotide alpha hydrolases-like"/>
    <property type="match status" value="1"/>
</dbReference>
<evidence type="ECO:0000256" key="3">
    <source>
        <dbReference type="ARBA" id="ARBA00022004"/>
    </source>
</evidence>
<feature type="domain" description="Phosphoadenosine phosphosulphate reductase" evidence="11">
    <location>
        <begin position="43"/>
        <end position="233"/>
    </location>
</feature>
<dbReference type="EMBL" id="BOPV01000001">
    <property type="protein sequence ID" value="GIL39748.1"/>
    <property type="molecule type" value="Genomic_DNA"/>
</dbReference>
<dbReference type="InterPro" id="IPR014729">
    <property type="entry name" value="Rossmann-like_a/b/a_fold"/>
</dbReference>
<comment type="similarity">
    <text evidence="1">Belongs to the PAPS reductase family. CysD subfamily.</text>
</comment>
<dbReference type="EC" id="2.7.7.4" evidence="2"/>
<evidence type="ECO:0000256" key="2">
    <source>
        <dbReference type="ARBA" id="ARBA00012391"/>
    </source>
</evidence>
<evidence type="ECO:0000313" key="12">
    <source>
        <dbReference type="EMBL" id="GIL39748.1"/>
    </source>
</evidence>
<evidence type="ECO:0000256" key="6">
    <source>
        <dbReference type="ARBA" id="ARBA00022741"/>
    </source>
</evidence>
<organism evidence="12 13">
    <name type="scientific">Roseiterribacter gracilis</name>
    <dbReference type="NCBI Taxonomy" id="2812848"/>
    <lineage>
        <taxon>Bacteria</taxon>
        <taxon>Pseudomonadati</taxon>
        <taxon>Pseudomonadota</taxon>
        <taxon>Alphaproteobacteria</taxon>
        <taxon>Rhodospirillales</taxon>
        <taxon>Roseiterribacteraceae</taxon>
        <taxon>Roseiterribacter</taxon>
    </lineage>
</organism>
<keyword evidence="7" id="KW-0067">ATP-binding</keyword>
<dbReference type="PIRSF" id="PIRSF002936">
    <property type="entry name" value="CysDAde_trans"/>
    <property type="match status" value="1"/>
</dbReference>
<dbReference type="GO" id="GO:0000103">
    <property type="term" value="P:sulfate assimilation"/>
    <property type="evidence" value="ECO:0007669"/>
    <property type="project" value="InterPro"/>
</dbReference>
<dbReference type="PANTHER" id="PTHR43196:SF1">
    <property type="entry name" value="SULFATE ADENYLYLTRANSFERASE SUBUNIT 2"/>
    <property type="match status" value="1"/>
</dbReference>
<protein>
    <recommendedName>
        <fullName evidence="3">Sulfate adenylyltransferase subunit 2</fullName>
        <ecNumber evidence="2">2.7.7.4</ecNumber>
    </recommendedName>
    <alternativeName>
        <fullName evidence="8">ATP-sulfurylase small subunit</fullName>
    </alternativeName>
    <alternativeName>
        <fullName evidence="9">Sulfate adenylate transferase</fullName>
    </alternativeName>
</protein>
<evidence type="ECO:0000256" key="1">
    <source>
        <dbReference type="ARBA" id="ARBA00008885"/>
    </source>
</evidence>
<reference evidence="12" key="1">
    <citation type="submission" date="2021-02" db="EMBL/GenBank/DDBJ databases">
        <title>Genome sequence of Rhodospirillales sp. strain TMPK1 isolated from soil.</title>
        <authorList>
            <person name="Nakai R."/>
            <person name="Kusada H."/>
            <person name="Tamaki H."/>
        </authorList>
    </citation>
    <scope>NUCLEOTIDE SEQUENCE</scope>
    <source>
        <strain evidence="12">TMPK1</strain>
    </source>
</reference>
<dbReference type="AlphaFoldDB" id="A0A8S8X7P2"/>
<dbReference type="Proteomes" id="UP000681075">
    <property type="component" value="Unassembled WGS sequence"/>
</dbReference>
<evidence type="ECO:0000256" key="4">
    <source>
        <dbReference type="ARBA" id="ARBA00022679"/>
    </source>
</evidence>
<name>A0A8S8X7P2_9PROT</name>
<gene>
    <name evidence="12" type="primary">cysD</name>
    <name evidence="12" type="ORF">TMPK1_19850</name>
</gene>
<proteinExistence type="inferred from homology"/>
<dbReference type="NCBIfam" id="NF003587">
    <property type="entry name" value="PRK05253.1"/>
    <property type="match status" value="1"/>
</dbReference>
<dbReference type="PANTHER" id="PTHR43196">
    <property type="entry name" value="SULFATE ADENYLYLTRANSFERASE SUBUNIT 2"/>
    <property type="match status" value="1"/>
</dbReference>
<dbReference type="InterPro" id="IPR011784">
    <property type="entry name" value="SO4_adenylTrfase_ssu"/>
</dbReference>
<dbReference type="Gene3D" id="3.40.50.620">
    <property type="entry name" value="HUPs"/>
    <property type="match status" value="1"/>
</dbReference>